<dbReference type="Gramene" id="Kaladp0040s0263.1.v1.1">
    <property type="protein sequence ID" value="Kaladp0040s0263.1.v1.1"/>
    <property type="gene ID" value="Kaladp0040s0263.v1.1"/>
</dbReference>
<dbReference type="InterPro" id="IPR007573">
    <property type="entry name" value="QWRF"/>
</dbReference>
<feature type="compositionally biased region" description="Polar residues" evidence="2">
    <location>
        <begin position="332"/>
        <end position="341"/>
    </location>
</feature>
<dbReference type="OMA" id="DQMNAYN"/>
<comment type="similarity">
    <text evidence="1">Belongs to the QWRF family.</text>
</comment>
<dbReference type="GO" id="GO:0005737">
    <property type="term" value="C:cytoplasm"/>
    <property type="evidence" value="ECO:0007669"/>
    <property type="project" value="TreeGrafter"/>
</dbReference>
<evidence type="ECO:0000313" key="4">
    <source>
        <dbReference type="Proteomes" id="UP000594263"/>
    </source>
</evidence>
<dbReference type="GO" id="GO:0008017">
    <property type="term" value="F:microtubule binding"/>
    <property type="evidence" value="ECO:0007669"/>
    <property type="project" value="TreeGrafter"/>
</dbReference>
<organism evidence="3 4">
    <name type="scientific">Kalanchoe fedtschenkoi</name>
    <name type="common">Lavender scallops</name>
    <name type="synonym">South American air plant</name>
    <dbReference type="NCBI Taxonomy" id="63787"/>
    <lineage>
        <taxon>Eukaryota</taxon>
        <taxon>Viridiplantae</taxon>
        <taxon>Streptophyta</taxon>
        <taxon>Embryophyta</taxon>
        <taxon>Tracheophyta</taxon>
        <taxon>Spermatophyta</taxon>
        <taxon>Magnoliopsida</taxon>
        <taxon>eudicotyledons</taxon>
        <taxon>Gunneridae</taxon>
        <taxon>Pentapetalae</taxon>
        <taxon>Saxifragales</taxon>
        <taxon>Crassulaceae</taxon>
        <taxon>Kalanchoe</taxon>
    </lineage>
</organism>
<feature type="compositionally biased region" description="Polar residues" evidence="2">
    <location>
        <begin position="296"/>
        <end position="306"/>
    </location>
</feature>
<evidence type="ECO:0000256" key="1">
    <source>
        <dbReference type="ARBA" id="ARBA00010016"/>
    </source>
</evidence>
<feature type="region of interest" description="Disordered" evidence="2">
    <location>
        <begin position="177"/>
        <end position="209"/>
    </location>
</feature>
<protein>
    <recommendedName>
        <fullName evidence="5">QWRF motif-containing protein 2</fullName>
    </recommendedName>
</protein>
<dbReference type="AlphaFoldDB" id="A0A7N0ZW07"/>
<evidence type="ECO:0000313" key="3">
    <source>
        <dbReference type="EnsemblPlants" id="Kaladp0040s0263.1.v1.1"/>
    </source>
</evidence>
<reference evidence="3" key="1">
    <citation type="submission" date="2021-01" db="UniProtKB">
        <authorList>
            <consortium name="EnsemblPlants"/>
        </authorList>
    </citation>
    <scope>IDENTIFICATION</scope>
</reference>
<feature type="compositionally biased region" description="Low complexity" evidence="2">
    <location>
        <begin position="39"/>
        <end position="78"/>
    </location>
</feature>
<dbReference type="GO" id="GO:0051225">
    <property type="term" value="P:spindle assembly"/>
    <property type="evidence" value="ECO:0007669"/>
    <property type="project" value="TreeGrafter"/>
</dbReference>
<feature type="region of interest" description="Disordered" evidence="2">
    <location>
        <begin position="360"/>
        <end position="403"/>
    </location>
</feature>
<feature type="compositionally biased region" description="Low complexity" evidence="2">
    <location>
        <begin position="86"/>
        <end position="99"/>
    </location>
</feature>
<keyword evidence="4" id="KW-1185">Reference proteome</keyword>
<dbReference type="GO" id="GO:0005880">
    <property type="term" value="C:nuclear microtubule"/>
    <property type="evidence" value="ECO:0007669"/>
    <property type="project" value="TreeGrafter"/>
</dbReference>
<dbReference type="PANTHER" id="PTHR31807">
    <property type="entry name" value="AUGMIN FAMILY MEMBER"/>
    <property type="match status" value="1"/>
</dbReference>
<sequence>MVAAISGGAGSKLDAKFGSGGNPRARPEKGGDGQRQLRSRSVSSRYLSSSSSTTTTTTNSSTSTTTTLTTTTSSSSSSAKRYVSPSVARSGNAASGAAGLKRSQSVDRRRVTSAPDARLSNAGEQKLGGSVASRLLFTSSRSLSVSFQGEAFSLPISKAKAAPANVSSIVRKWTPERRRGTPVKGKSEGVTGDQPVENARPGEQHRWPARTRSGNALSKSIDYGAIEHCSNVSNGSSALVKESERSKIDERRGNWFHRRLSMDFVCDTNSAQESSMPADLTASDTDSVSSGSTSGLHDSNGLSSQLRGEPRSSLVSAKFWQETNTRMRRLQDPNSPLSISPSARMLGPPKCFQPRRFSADSPIISPRATPSPLRGAPRSASPSKFMTTSVSHASRGNCSPSRSDGANGVYSICSGNGPSILSFSADLRRGKMADNLVVNAHLLRLLYNRHLQWRFINAQSDANFLIQNRTAEKTLWNAWITISELRRSVTIKRSKLNMLRKRLKLTSILRAQLPYLEDWFLQDAEHLSSILGATEALKASILRLPITGTAVADIHNIKEAVRSAVDTMQAILSSLFSFMPKIEEMNSLVAELKNAMAKERALLVQCKGLATTVAALQVNQKPSNFYQLISAATSSHMLFDRCETVA</sequence>
<name>A0A7N0ZW07_KALFE</name>
<dbReference type="PANTHER" id="PTHR31807:SF2">
    <property type="entry name" value="PROTEIN SNOWY COTYLEDON 3"/>
    <property type="match status" value="1"/>
</dbReference>
<dbReference type="Pfam" id="PF04484">
    <property type="entry name" value="QWRF"/>
    <property type="match status" value="1"/>
</dbReference>
<accession>A0A7N0ZW07</accession>
<dbReference type="EnsemblPlants" id="Kaladp0040s0263.1.v1.1">
    <property type="protein sequence ID" value="Kaladp0040s0263.1.v1.1"/>
    <property type="gene ID" value="Kaladp0040s0263.v1.1"/>
</dbReference>
<evidence type="ECO:0008006" key="5">
    <source>
        <dbReference type="Google" id="ProtNLM"/>
    </source>
</evidence>
<feature type="region of interest" description="Disordered" evidence="2">
    <location>
        <begin position="325"/>
        <end position="346"/>
    </location>
</feature>
<proteinExistence type="inferred from homology"/>
<feature type="region of interest" description="Disordered" evidence="2">
    <location>
        <begin position="275"/>
        <end position="310"/>
    </location>
</feature>
<feature type="compositionally biased region" description="Polar residues" evidence="2">
    <location>
        <begin position="380"/>
        <end position="403"/>
    </location>
</feature>
<feature type="region of interest" description="Disordered" evidence="2">
    <location>
        <begin position="1"/>
        <end position="122"/>
    </location>
</feature>
<evidence type="ECO:0000256" key="2">
    <source>
        <dbReference type="SAM" id="MobiDB-lite"/>
    </source>
</evidence>
<feature type="compositionally biased region" description="Low complexity" evidence="2">
    <location>
        <begin position="283"/>
        <end position="295"/>
    </location>
</feature>
<dbReference type="Proteomes" id="UP000594263">
    <property type="component" value="Unplaced"/>
</dbReference>